<gene>
    <name evidence="1" type="ORF">SAMN04488105_1366</name>
</gene>
<keyword evidence="2" id="KW-1185">Reference proteome</keyword>
<dbReference type="OrthoDB" id="7857603at2"/>
<evidence type="ECO:0000313" key="1">
    <source>
        <dbReference type="EMBL" id="SDF61499.1"/>
    </source>
</evidence>
<dbReference type="STRING" id="282683.SAMN04488105_1366"/>
<reference evidence="2" key="1">
    <citation type="submission" date="2016-10" db="EMBL/GenBank/DDBJ databases">
        <authorList>
            <person name="Varghese N."/>
            <person name="Submissions S."/>
        </authorList>
    </citation>
    <scope>NUCLEOTIDE SEQUENCE [LARGE SCALE GENOMIC DNA]</scope>
    <source>
        <strain evidence="2">DSM 10146</strain>
    </source>
</reference>
<dbReference type="RefSeq" id="WP_131822074.1">
    <property type="nucleotide sequence ID" value="NZ_FNAV01000036.1"/>
</dbReference>
<dbReference type="Proteomes" id="UP000198994">
    <property type="component" value="Unassembled WGS sequence"/>
</dbReference>
<name>A0A1G7MK20_9RHOB</name>
<accession>A0A1G7MK20</accession>
<dbReference type="EMBL" id="FNAV01000036">
    <property type="protein sequence ID" value="SDF61499.1"/>
    <property type="molecule type" value="Genomic_DNA"/>
</dbReference>
<protein>
    <submittedName>
        <fullName evidence="1">Uncharacterized protein</fullName>
    </submittedName>
</protein>
<sequence>MQYLPVAVLGAISIATTLSAQEIDIGALMADIETRSGQYEQLIGILQGTDTNRALAAFDAMVATGDPTMIEVAVNTGLSATDSRLRARALWEALSRKDAITLIIETSEIGEDEKAALGNWYGEIQTWPLNQKYPETQCINLYGRSSGCYLGRSLSVSGLRVDIKYDPNPGIAGQFALDEAGKLVGRVTSNESRHTYPATIEFR</sequence>
<proteinExistence type="predicted"/>
<evidence type="ECO:0000313" key="2">
    <source>
        <dbReference type="Proteomes" id="UP000198994"/>
    </source>
</evidence>
<dbReference type="AlphaFoldDB" id="A0A1G7MK20"/>
<organism evidence="1 2">
    <name type="scientific">Salipiger thiooxidans</name>
    <dbReference type="NCBI Taxonomy" id="282683"/>
    <lineage>
        <taxon>Bacteria</taxon>
        <taxon>Pseudomonadati</taxon>
        <taxon>Pseudomonadota</taxon>
        <taxon>Alphaproteobacteria</taxon>
        <taxon>Rhodobacterales</taxon>
        <taxon>Roseobacteraceae</taxon>
        <taxon>Salipiger</taxon>
    </lineage>
</organism>